<dbReference type="Proteomes" id="UP000315471">
    <property type="component" value="Unassembled WGS sequence"/>
</dbReference>
<name>A0A5C6DVJ6_9BACT</name>
<sequence length="48" mass="5288">MRTRRPSLILPTVLFVWVLGPTSMAAEGPSEVIPSKPNFVIIFTDDMG</sequence>
<organism evidence="1 2">
    <name type="scientific">Novipirellula aureliae</name>
    <dbReference type="NCBI Taxonomy" id="2527966"/>
    <lineage>
        <taxon>Bacteria</taxon>
        <taxon>Pseudomonadati</taxon>
        <taxon>Planctomycetota</taxon>
        <taxon>Planctomycetia</taxon>
        <taxon>Pirellulales</taxon>
        <taxon>Pirellulaceae</taxon>
        <taxon>Novipirellula</taxon>
    </lineage>
</organism>
<protein>
    <submittedName>
        <fullName evidence="1">Uncharacterized protein</fullName>
    </submittedName>
</protein>
<accession>A0A5C6DVJ6</accession>
<gene>
    <name evidence="1" type="ORF">Q31b_32930</name>
</gene>
<evidence type="ECO:0000313" key="2">
    <source>
        <dbReference type="Proteomes" id="UP000315471"/>
    </source>
</evidence>
<keyword evidence="2" id="KW-1185">Reference proteome</keyword>
<dbReference type="EMBL" id="SJPY01000005">
    <property type="protein sequence ID" value="TWU39977.1"/>
    <property type="molecule type" value="Genomic_DNA"/>
</dbReference>
<evidence type="ECO:0000313" key="1">
    <source>
        <dbReference type="EMBL" id="TWU39977.1"/>
    </source>
</evidence>
<comment type="caution">
    <text evidence="1">The sequence shown here is derived from an EMBL/GenBank/DDBJ whole genome shotgun (WGS) entry which is preliminary data.</text>
</comment>
<dbReference type="AlphaFoldDB" id="A0A5C6DVJ6"/>
<proteinExistence type="predicted"/>
<dbReference type="RefSeq" id="WP_197171617.1">
    <property type="nucleotide sequence ID" value="NZ_SJPY01000005.1"/>
</dbReference>
<reference evidence="1 2" key="1">
    <citation type="submission" date="2019-02" db="EMBL/GenBank/DDBJ databases">
        <title>Deep-cultivation of Planctomycetes and their phenomic and genomic characterization uncovers novel biology.</title>
        <authorList>
            <person name="Wiegand S."/>
            <person name="Jogler M."/>
            <person name="Boedeker C."/>
            <person name="Pinto D."/>
            <person name="Vollmers J."/>
            <person name="Rivas-Marin E."/>
            <person name="Kohn T."/>
            <person name="Peeters S.H."/>
            <person name="Heuer A."/>
            <person name="Rast P."/>
            <person name="Oberbeckmann S."/>
            <person name="Bunk B."/>
            <person name="Jeske O."/>
            <person name="Meyerdierks A."/>
            <person name="Storesund J.E."/>
            <person name="Kallscheuer N."/>
            <person name="Luecker S."/>
            <person name="Lage O.M."/>
            <person name="Pohl T."/>
            <person name="Merkel B.J."/>
            <person name="Hornburger P."/>
            <person name="Mueller R.-W."/>
            <person name="Bruemmer F."/>
            <person name="Labrenz M."/>
            <person name="Spormann A.M."/>
            <person name="Op Den Camp H."/>
            <person name="Overmann J."/>
            <person name="Amann R."/>
            <person name="Jetten M.S.M."/>
            <person name="Mascher T."/>
            <person name="Medema M.H."/>
            <person name="Devos D.P."/>
            <person name="Kaster A.-K."/>
            <person name="Ovreas L."/>
            <person name="Rohde M."/>
            <person name="Galperin M.Y."/>
            <person name="Jogler C."/>
        </authorList>
    </citation>
    <scope>NUCLEOTIDE SEQUENCE [LARGE SCALE GENOMIC DNA]</scope>
    <source>
        <strain evidence="1 2">Q31b</strain>
    </source>
</reference>